<accession>A0A4U8TSJ3</accession>
<dbReference type="InterPro" id="IPR013417">
    <property type="entry name" value="CHP02588"/>
</dbReference>
<keyword evidence="2" id="KW-0812">Transmembrane</keyword>
<dbReference type="RefSeq" id="WP_084707953.1">
    <property type="nucleotide sequence ID" value="NZ_CAJUDB010000004.1"/>
</dbReference>
<evidence type="ECO:0000313" key="3">
    <source>
        <dbReference type="EMBL" id="TLE03206.1"/>
    </source>
</evidence>
<proteinExistence type="predicted"/>
<dbReference type="EMBL" id="JRMQ02000001">
    <property type="protein sequence ID" value="TLE03206.1"/>
    <property type="molecule type" value="Genomic_DNA"/>
</dbReference>
<dbReference type="AlphaFoldDB" id="A0A4U8TSJ3"/>
<keyword evidence="2" id="KW-0472">Membrane</keyword>
<comment type="caution">
    <text evidence="3">The sequence shown here is derived from an EMBL/GenBank/DDBJ whole genome shotgun (WGS) entry which is preliminary data.</text>
</comment>
<feature type="region of interest" description="Disordered" evidence="1">
    <location>
        <begin position="205"/>
        <end position="252"/>
    </location>
</feature>
<evidence type="ECO:0000313" key="4">
    <source>
        <dbReference type="Proteomes" id="UP000029707"/>
    </source>
</evidence>
<feature type="transmembrane region" description="Helical" evidence="2">
    <location>
        <begin position="50"/>
        <end position="70"/>
    </location>
</feature>
<dbReference type="Pfam" id="PF09624">
    <property type="entry name" value="DUF2393"/>
    <property type="match status" value="1"/>
</dbReference>
<sequence>MIENVKTLLVQTISYLSLYEIATLLAIFFIFIMLFTLGLLLRGRKFIARFFFFLSILVVCSTPFALRYVMQKVLYTSEVNITSAHAMQYTNGFFVAGDITHNGKVDVNECSIVVNEVRDENGIMLFKILNSIIPKSSSSTNIELDIGVGETKSFAVIVPNIKAKEPFLYRIYVDCYLSNKFAQKMQKPQKSSAGIITPKPLQNTTDIMEDSLPQEVLDQGNEENQEDTEIESTQAPAGPSLDLLENTESLPE</sequence>
<protein>
    <submittedName>
        <fullName evidence="3">DUF2393 domain-containing protein</fullName>
    </submittedName>
</protein>
<gene>
    <name evidence="3" type="ORF">LS65_000020</name>
</gene>
<name>A0A4U8TSJ3_9HELI</name>
<evidence type="ECO:0000256" key="2">
    <source>
        <dbReference type="SAM" id="Phobius"/>
    </source>
</evidence>
<keyword evidence="4" id="KW-1185">Reference proteome</keyword>
<dbReference type="Proteomes" id="UP000029707">
    <property type="component" value="Unassembled WGS sequence"/>
</dbReference>
<feature type="compositionally biased region" description="Acidic residues" evidence="1">
    <location>
        <begin position="220"/>
        <end position="230"/>
    </location>
</feature>
<evidence type="ECO:0000256" key="1">
    <source>
        <dbReference type="SAM" id="MobiDB-lite"/>
    </source>
</evidence>
<feature type="transmembrane region" description="Helical" evidence="2">
    <location>
        <begin position="21"/>
        <end position="41"/>
    </location>
</feature>
<reference evidence="3 4" key="1">
    <citation type="journal article" date="2014" name="Genome Announc.">
        <title>Draft genome sequences of eight enterohepatic helicobacter species isolated from both laboratory and wild rodents.</title>
        <authorList>
            <person name="Sheh A."/>
            <person name="Shen Z."/>
            <person name="Fox J.G."/>
        </authorList>
    </citation>
    <scope>NUCLEOTIDE SEQUENCE [LARGE SCALE GENOMIC DNA]</scope>
    <source>
        <strain evidence="3 4">MIT 01-6451</strain>
    </source>
</reference>
<keyword evidence="2" id="KW-1133">Transmembrane helix</keyword>
<dbReference type="OrthoDB" id="5325158at2"/>
<organism evidence="3 4">
    <name type="scientific">Helicobacter japonicus</name>
    <dbReference type="NCBI Taxonomy" id="425400"/>
    <lineage>
        <taxon>Bacteria</taxon>
        <taxon>Pseudomonadati</taxon>
        <taxon>Campylobacterota</taxon>
        <taxon>Epsilonproteobacteria</taxon>
        <taxon>Campylobacterales</taxon>
        <taxon>Helicobacteraceae</taxon>
        <taxon>Helicobacter</taxon>
    </lineage>
</organism>